<dbReference type="InterPro" id="IPR011610">
    <property type="entry name" value="SAM_mthyl_Trfase_ML2640-like"/>
</dbReference>
<dbReference type="PANTHER" id="PTHR43619">
    <property type="entry name" value="S-ADENOSYL-L-METHIONINE-DEPENDENT METHYLTRANSFERASE YKTD-RELATED"/>
    <property type="match status" value="1"/>
</dbReference>
<evidence type="ECO:0000256" key="1">
    <source>
        <dbReference type="ARBA" id="ARBA00008138"/>
    </source>
</evidence>
<protein>
    <recommendedName>
        <fullName evidence="4">S-adenosyl-L-methionine-dependent methyltransferase</fullName>
        <ecNumber evidence="4">2.1.1.-</ecNumber>
    </recommendedName>
</protein>
<keyword evidence="2 4" id="KW-0489">Methyltransferase</keyword>
<dbReference type="Pfam" id="PF04072">
    <property type="entry name" value="LCM"/>
    <property type="match status" value="1"/>
</dbReference>
<gene>
    <name evidence="5" type="ORF">ENV52_13110</name>
</gene>
<evidence type="ECO:0000256" key="4">
    <source>
        <dbReference type="RuleBase" id="RU362030"/>
    </source>
</evidence>
<comment type="function">
    <text evidence="4">Exhibits S-adenosyl-L-methionine-dependent methyltransferase activity.</text>
</comment>
<dbReference type="GO" id="GO:0032259">
    <property type="term" value="P:methylation"/>
    <property type="evidence" value="ECO:0007669"/>
    <property type="project" value="UniProtKB-KW"/>
</dbReference>
<dbReference type="EC" id="2.1.1.-" evidence="4"/>
<reference evidence="5" key="1">
    <citation type="journal article" date="2020" name="mSystems">
        <title>Genome- and Community-Level Interaction Insights into Carbon Utilization and Element Cycling Functions of Hydrothermarchaeota in Hydrothermal Sediment.</title>
        <authorList>
            <person name="Zhou Z."/>
            <person name="Liu Y."/>
            <person name="Xu W."/>
            <person name="Pan J."/>
            <person name="Luo Z.H."/>
            <person name="Li M."/>
        </authorList>
    </citation>
    <scope>NUCLEOTIDE SEQUENCE [LARGE SCALE GENOMIC DNA]</scope>
    <source>
        <strain evidence="5">SpSt-767</strain>
    </source>
</reference>
<dbReference type="EMBL" id="DTGR01000203">
    <property type="protein sequence ID" value="HHS30626.1"/>
    <property type="molecule type" value="Genomic_DNA"/>
</dbReference>
<dbReference type="AlphaFoldDB" id="A0A7V6DQW4"/>
<comment type="caution">
    <text evidence="5">The sequence shown here is derived from an EMBL/GenBank/DDBJ whole genome shotgun (WGS) entry which is preliminary data.</text>
</comment>
<evidence type="ECO:0000256" key="3">
    <source>
        <dbReference type="ARBA" id="ARBA00022679"/>
    </source>
</evidence>
<dbReference type="PANTHER" id="PTHR43619:SF2">
    <property type="entry name" value="S-ADENOSYL-L-METHIONINE-DEPENDENT METHYLTRANSFERASES SUPERFAMILY PROTEIN"/>
    <property type="match status" value="1"/>
</dbReference>
<dbReference type="NCBIfam" id="TIGR00027">
    <property type="entry name" value="mthyl_TIGR00027"/>
    <property type="match status" value="1"/>
</dbReference>
<dbReference type="InterPro" id="IPR007213">
    <property type="entry name" value="Ppm1/Ppm2/Tcmp"/>
</dbReference>
<sequence length="305" mass="33754">MHTEGYSKTAMGTAFMRAYHATHDCCLIFNDFLAPGLISEEERLAAEERHIKALQVYEPAQAALCRDPAQALACWMQNAGAPAIVLARARYNEDILEQGVRQGVRQYVILGAGMDTFAWRRPDLLAHLQVLEIDYPATQAHKRRRFQKAGLQPPAGLHFLPLDFNEGTLESVLRGSAYDPQAPTIFSWLGVTYYLPLPAILATWRAISLLAPPGSAIIFDYLEADAFIPGRVARRVEVMKEIVQRIGEPMITGFAPAALAADLAGQGLRLQENLGPAEIQARFFQGRPDNYRACEQVYFALAVVG</sequence>
<dbReference type="SUPFAM" id="SSF53335">
    <property type="entry name" value="S-adenosyl-L-methionine-dependent methyltransferases"/>
    <property type="match status" value="1"/>
</dbReference>
<accession>A0A7V6DQW4</accession>
<dbReference type="InterPro" id="IPR029063">
    <property type="entry name" value="SAM-dependent_MTases_sf"/>
</dbReference>
<evidence type="ECO:0000313" key="5">
    <source>
        <dbReference type="EMBL" id="HHS30626.1"/>
    </source>
</evidence>
<proteinExistence type="inferred from homology"/>
<dbReference type="Gene3D" id="3.40.50.150">
    <property type="entry name" value="Vaccinia Virus protein VP39"/>
    <property type="match status" value="1"/>
</dbReference>
<name>A0A7V6DQW4_9BACT</name>
<evidence type="ECO:0000256" key="2">
    <source>
        <dbReference type="ARBA" id="ARBA00022603"/>
    </source>
</evidence>
<keyword evidence="3 5" id="KW-0808">Transferase</keyword>
<comment type="similarity">
    <text evidence="1 4">Belongs to the UPF0677 family.</text>
</comment>
<organism evidence="5">
    <name type="scientific">Desulfobacca acetoxidans</name>
    <dbReference type="NCBI Taxonomy" id="60893"/>
    <lineage>
        <taxon>Bacteria</taxon>
        <taxon>Pseudomonadati</taxon>
        <taxon>Thermodesulfobacteriota</taxon>
        <taxon>Desulfobaccia</taxon>
        <taxon>Desulfobaccales</taxon>
        <taxon>Desulfobaccaceae</taxon>
        <taxon>Desulfobacca</taxon>
    </lineage>
</organism>
<dbReference type="GO" id="GO:0008168">
    <property type="term" value="F:methyltransferase activity"/>
    <property type="evidence" value="ECO:0007669"/>
    <property type="project" value="UniProtKB-UniRule"/>
</dbReference>
<keyword evidence="4" id="KW-0949">S-adenosyl-L-methionine</keyword>